<dbReference type="SUPFAM" id="SSF46785">
    <property type="entry name" value="Winged helix' DNA-binding domain"/>
    <property type="match status" value="1"/>
</dbReference>
<name>A0ABW4JJH5_9BACL</name>
<keyword evidence="2" id="KW-0804">Transcription</keyword>
<protein>
    <submittedName>
        <fullName evidence="4">DeoR/GlpR family DNA-binding transcription regulator</fullName>
    </submittedName>
</protein>
<proteinExistence type="predicted"/>
<evidence type="ECO:0000313" key="5">
    <source>
        <dbReference type="Proteomes" id="UP001597079"/>
    </source>
</evidence>
<comment type="caution">
    <text evidence="4">The sequence shown here is derived from an EMBL/GenBank/DDBJ whole genome shotgun (WGS) entry which is preliminary data.</text>
</comment>
<dbReference type="Pfam" id="PF08220">
    <property type="entry name" value="HTH_DeoR"/>
    <property type="match status" value="1"/>
</dbReference>
<sequence length="260" mass="28603">MNASERRRTITELAKKNKELTIEQLQLQFGVSDVTLRRDLDILESQGYLRRVRGGAVLNSSPQLEIRLQEKLGQNNALKREIAKVAASLVEDGQVVMLSGGTTTQYIARELCQKKDITIVTPAINIATEVVGYDTVNLVVIGGIVRRNSYVASGHMADEALITMNADYAFVGVDGVDILAGFTTPNLMESRTDRTMLHTVTQPVIVADHSKFEKVAFSPVARLDEVALLITDSEAPENYIEQLQEAGCKVLSAHRNSSKF</sequence>
<dbReference type="GO" id="GO:0003677">
    <property type="term" value="F:DNA binding"/>
    <property type="evidence" value="ECO:0007669"/>
    <property type="project" value="UniProtKB-KW"/>
</dbReference>
<dbReference type="PANTHER" id="PTHR30363">
    <property type="entry name" value="HTH-TYPE TRANSCRIPTIONAL REGULATOR SRLR-RELATED"/>
    <property type="match status" value="1"/>
</dbReference>
<organism evidence="4 5">
    <name type="scientific">Alicyclobacillus fodiniaquatilis</name>
    <dbReference type="NCBI Taxonomy" id="1661150"/>
    <lineage>
        <taxon>Bacteria</taxon>
        <taxon>Bacillati</taxon>
        <taxon>Bacillota</taxon>
        <taxon>Bacilli</taxon>
        <taxon>Bacillales</taxon>
        <taxon>Alicyclobacillaceae</taxon>
        <taxon>Alicyclobacillus</taxon>
    </lineage>
</organism>
<dbReference type="SMART" id="SM01134">
    <property type="entry name" value="DeoRC"/>
    <property type="match status" value="1"/>
</dbReference>
<dbReference type="Gene3D" id="1.10.10.10">
    <property type="entry name" value="Winged helix-like DNA-binding domain superfamily/Winged helix DNA-binding domain"/>
    <property type="match status" value="1"/>
</dbReference>
<evidence type="ECO:0000259" key="3">
    <source>
        <dbReference type="PROSITE" id="PS51000"/>
    </source>
</evidence>
<dbReference type="PANTHER" id="PTHR30363:SF44">
    <property type="entry name" value="AGA OPERON TRANSCRIPTIONAL REPRESSOR-RELATED"/>
    <property type="match status" value="1"/>
</dbReference>
<dbReference type="RefSeq" id="WP_377943811.1">
    <property type="nucleotide sequence ID" value="NZ_JBHUCX010000035.1"/>
</dbReference>
<dbReference type="Pfam" id="PF00455">
    <property type="entry name" value="DeoRC"/>
    <property type="match status" value="1"/>
</dbReference>
<dbReference type="PRINTS" id="PR00037">
    <property type="entry name" value="HTHLACR"/>
</dbReference>
<evidence type="ECO:0000313" key="4">
    <source>
        <dbReference type="EMBL" id="MFD1675930.1"/>
    </source>
</evidence>
<dbReference type="Proteomes" id="UP001597079">
    <property type="component" value="Unassembled WGS sequence"/>
</dbReference>
<dbReference type="SMART" id="SM00420">
    <property type="entry name" value="HTH_DEOR"/>
    <property type="match status" value="1"/>
</dbReference>
<keyword evidence="4" id="KW-0238">DNA-binding</keyword>
<keyword evidence="1" id="KW-0805">Transcription regulation</keyword>
<dbReference type="PROSITE" id="PS51000">
    <property type="entry name" value="HTH_DEOR_2"/>
    <property type="match status" value="1"/>
</dbReference>
<dbReference type="EMBL" id="JBHUCX010000035">
    <property type="protein sequence ID" value="MFD1675930.1"/>
    <property type="molecule type" value="Genomic_DNA"/>
</dbReference>
<gene>
    <name evidence="4" type="ORF">ACFSB2_14595</name>
</gene>
<dbReference type="SUPFAM" id="SSF100950">
    <property type="entry name" value="NagB/RpiA/CoA transferase-like"/>
    <property type="match status" value="1"/>
</dbReference>
<keyword evidence="5" id="KW-1185">Reference proteome</keyword>
<feature type="domain" description="HTH deoR-type" evidence="3">
    <location>
        <begin position="3"/>
        <end position="58"/>
    </location>
</feature>
<dbReference type="InterPro" id="IPR037171">
    <property type="entry name" value="NagB/RpiA_transferase-like"/>
</dbReference>
<dbReference type="InterPro" id="IPR036388">
    <property type="entry name" value="WH-like_DNA-bd_sf"/>
</dbReference>
<dbReference type="InterPro" id="IPR001034">
    <property type="entry name" value="DeoR_HTH"/>
</dbReference>
<reference evidence="5" key="1">
    <citation type="journal article" date="2019" name="Int. J. Syst. Evol. Microbiol.">
        <title>The Global Catalogue of Microorganisms (GCM) 10K type strain sequencing project: providing services to taxonomists for standard genome sequencing and annotation.</title>
        <authorList>
            <consortium name="The Broad Institute Genomics Platform"/>
            <consortium name="The Broad Institute Genome Sequencing Center for Infectious Disease"/>
            <person name="Wu L."/>
            <person name="Ma J."/>
        </authorList>
    </citation>
    <scope>NUCLEOTIDE SEQUENCE [LARGE SCALE GENOMIC DNA]</scope>
    <source>
        <strain evidence="5">CGMCC 1.12286</strain>
    </source>
</reference>
<evidence type="ECO:0000256" key="2">
    <source>
        <dbReference type="ARBA" id="ARBA00023163"/>
    </source>
</evidence>
<evidence type="ECO:0000256" key="1">
    <source>
        <dbReference type="ARBA" id="ARBA00023015"/>
    </source>
</evidence>
<dbReference type="InterPro" id="IPR014036">
    <property type="entry name" value="DeoR-like_C"/>
</dbReference>
<dbReference type="InterPro" id="IPR050313">
    <property type="entry name" value="Carb_Metab_HTH_regulators"/>
</dbReference>
<dbReference type="Gene3D" id="3.40.50.1360">
    <property type="match status" value="1"/>
</dbReference>
<dbReference type="InterPro" id="IPR036390">
    <property type="entry name" value="WH_DNA-bd_sf"/>
</dbReference>
<accession>A0ABW4JJH5</accession>